<feature type="domain" description="Radical SAM core" evidence="3">
    <location>
        <begin position="25"/>
        <end position="260"/>
    </location>
</feature>
<dbReference type="SFLD" id="SFLDF00288">
    <property type="entry name" value="HemN-like__clustered_with_nucl"/>
    <property type="match status" value="1"/>
</dbReference>
<dbReference type="Proteomes" id="UP001500827">
    <property type="component" value="Unassembled WGS sequence"/>
</dbReference>
<keyword evidence="2" id="KW-0963">Cytoplasm</keyword>
<comment type="subcellular location">
    <subcellularLocation>
        <location evidence="2">Cytoplasm</location>
    </subcellularLocation>
</comment>
<accession>A0ABP7L1T1</accession>
<dbReference type="InterPro" id="IPR004559">
    <property type="entry name" value="HemW-like"/>
</dbReference>
<dbReference type="EMBL" id="BAABBM010000001">
    <property type="protein sequence ID" value="GAA3891257.1"/>
    <property type="molecule type" value="Genomic_DNA"/>
</dbReference>
<dbReference type="SFLD" id="SFLDG01065">
    <property type="entry name" value="anaerobic_coproporphyrinogen-I"/>
    <property type="match status" value="1"/>
</dbReference>
<proteinExistence type="inferred from homology"/>
<dbReference type="InterPro" id="IPR010723">
    <property type="entry name" value="HemN_C"/>
</dbReference>
<dbReference type="InterPro" id="IPR058240">
    <property type="entry name" value="rSAM_sf"/>
</dbReference>
<organism evidence="4 5">
    <name type="scientific">Sphingomonas limnosediminicola</name>
    <dbReference type="NCBI Taxonomy" id="940133"/>
    <lineage>
        <taxon>Bacteria</taxon>
        <taxon>Pseudomonadati</taxon>
        <taxon>Pseudomonadota</taxon>
        <taxon>Alphaproteobacteria</taxon>
        <taxon>Sphingomonadales</taxon>
        <taxon>Sphingomonadaceae</taxon>
        <taxon>Sphingomonas</taxon>
    </lineage>
</organism>
<dbReference type="SMART" id="SM00729">
    <property type="entry name" value="Elp3"/>
    <property type="match status" value="1"/>
</dbReference>
<protein>
    <recommendedName>
        <fullName evidence="2">Heme chaperone HemW</fullName>
    </recommendedName>
</protein>
<dbReference type="SFLD" id="SFLDF00562">
    <property type="entry name" value="HemN-like__clustered_with_heat"/>
    <property type="match status" value="1"/>
</dbReference>
<dbReference type="PROSITE" id="PS51918">
    <property type="entry name" value="RADICAL_SAM"/>
    <property type="match status" value="1"/>
</dbReference>
<dbReference type="Pfam" id="PF04055">
    <property type="entry name" value="Radical_SAM"/>
    <property type="match status" value="1"/>
</dbReference>
<evidence type="ECO:0000313" key="5">
    <source>
        <dbReference type="Proteomes" id="UP001500827"/>
    </source>
</evidence>
<keyword evidence="2" id="KW-0949">S-adenosyl-L-methionine</keyword>
<name>A0ABP7L1T1_9SPHN</name>
<evidence type="ECO:0000259" key="3">
    <source>
        <dbReference type="PROSITE" id="PS51918"/>
    </source>
</evidence>
<keyword evidence="2" id="KW-0408">Iron</keyword>
<dbReference type="SFLD" id="SFLDS00029">
    <property type="entry name" value="Radical_SAM"/>
    <property type="match status" value="1"/>
</dbReference>
<dbReference type="NCBIfam" id="TIGR00539">
    <property type="entry name" value="hemN_rel"/>
    <property type="match status" value="1"/>
</dbReference>
<gene>
    <name evidence="4" type="primary">hemW</name>
    <name evidence="4" type="ORF">GCM10022276_08020</name>
</gene>
<dbReference type="SUPFAM" id="SSF102114">
    <property type="entry name" value="Radical SAM enzymes"/>
    <property type="match status" value="1"/>
</dbReference>
<keyword evidence="2" id="KW-0479">Metal-binding</keyword>
<keyword evidence="2" id="KW-0143">Chaperone</keyword>
<evidence type="ECO:0000313" key="4">
    <source>
        <dbReference type="EMBL" id="GAA3891257.1"/>
    </source>
</evidence>
<dbReference type="Gene3D" id="3.30.750.200">
    <property type="match status" value="1"/>
</dbReference>
<reference evidence="5" key="1">
    <citation type="journal article" date="2019" name="Int. J. Syst. Evol. Microbiol.">
        <title>The Global Catalogue of Microorganisms (GCM) 10K type strain sequencing project: providing services to taxonomists for standard genome sequencing and annotation.</title>
        <authorList>
            <consortium name="The Broad Institute Genomics Platform"/>
            <consortium name="The Broad Institute Genome Sequencing Center for Infectious Disease"/>
            <person name="Wu L."/>
            <person name="Ma J."/>
        </authorList>
    </citation>
    <scope>NUCLEOTIDE SEQUENCE [LARGE SCALE GENOMIC DNA]</scope>
    <source>
        <strain evidence="5">JCM 17543</strain>
    </source>
</reference>
<comment type="function">
    <text evidence="2">Probably acts as a heme chaperone, transferring heme to an unknown acceptor. Binds one molecule of heme per monomer, possibly covalently. Binds 1 [4Fe-4S] cluster. The cluster is coordinated with 3 cysteines and an exchangeable S-adenosyl-L-methionine.</text>
</comment>
<comment type="similarity">
    <text evidence="1">Belongs to the anaerobic coproporphyrinogen-III oxidase family. HemW subfamily.</text>
</comment>
<keyword evidence="5" id="KW-1185">Reference proteome</keyword>
<dbReference type="Pfam" id="PF06969">
    <property type="entry name" value="HemN_C"/>
    <property type="match status" value="1"/>
</dbReference>
<sequence>MRQRTHKVTGKAPLSVTLVTLGKNAEASEPLALYIHWPFCVSKCPYCDFNSHVRANIDQEAWRAAILADLAHEAKLLPGRELTSIFFGGGTPSLMDPATVAALIEAAGKHWSIADKIEITLEANPNSVEAERFADLASAGINRVSLGLQSFDNRSLAFLGRAHSAREGFAALSTAQKHFGRVSFDLIYGLPGDTEDSWSVTLAQALTLGTRHLSLYQLTIEAGTRFASMVARREFEPLDADAAAALYELTDAMTLEAGLPAYEISNHARPGQESLHNLTYWRYGDYAGVGPGAHGRRLGMRTVRHKKPENFLGGLKRNGHGIVEEAPLSPLEGADEALVMGLRLTEGIDAVAIAERFGREAIVDWKKVDRLVAFGHLERNGSRIVPTAAGRLVLDHILGAIARDEDSTSAVAARRLESAAA</sequence>
<dbReference type="PANTHER" id="PTHR13932">
    <property type="entry name" value="COPROPORPHYRINIGEN III OXIDASE"/>
    <property type="match status" value="1"/>
</dbReference>
<dbReference type="InterPro" id="IPR034505">
    <property type="entry name" value="Coproporphyrinogen-III_oxidase"/>
</dbReference>
<evidence type="ECO:0000256" key="1">
    <source>
        <dbReference type="ARBA" id="ARBA00006100"/>
    </source>
</evidence>
<keyword evidence="2" id="KW-0349">Heme</keyword>
<dbReference type="InterPro" id="IPR006638">
    <property type="entry name" value="Elp3/MiaA/NifB-like_rSAM"/>
</dbReference>
<dbReference type="InterPro" id="IPR007197">
    <property type="entry name" value="rSAM"/>
</dbReference>
<keyword evidence="2" id="KW-0411">Iron-sulfur</keyword>
<comment type="caution">
    <text evidence="4">The sequence shown here is derived from an EMBL/GenBank/DDBJ whole genome shotgun (WGS) entry which is preliminary data.</text>
</comment>
<evidence type="ECO:0000256" key="2">
    <source>
        <dbReference type="RuleBase" id="RU364116"/>
    </source>
</evidence>
<dbReference type="PANTHER" id="PTHR13932:SF5">
    <property type="entry name" value="RADICAL S-ADENOSYL METHIONINE DOMAIN-CONTAINING PROTEIN 1, MITOCHONDRIAL"/>
    <property type="match status" value="1"/>
</dbReference>
<keyword evidence="2" id="KW-0004">4Fe-4S</keyword>